<evidence type="ECO:0000313" key="4">
    <source>
        <dbReference type="Proteomes" id="UP000261420"/>
    </source>
</evidence>
<proteinExistence type="predicted"/>
<reference evidence="3" key="2">
    <citation type="submission" date="2025-09" db="UniProtKB">
        <authorList>
            <consortium name="Ensembl"/>
        </authorList>
    </citation>
    <scope>IDENTIFICATION</scope>
</reference>
<dbReference type="OMA" id="EKEDICN"/>
<evidence type="ECO:0000256" key="1">
    <source>
        <dbReference type="SAM" id="MobiDB-lite"/>
    </source>
</evidence>
<dbReference type="Proteomes" id="UP000261420">
    <property type="component" value="Unplaced"/>
</dbReference>
<keyword evidence="4" id="KW-1185">Reference proteome</keyword>
<dbReference type="Ensembl" id="ENSSDUT00000027991.1">
    <property type="protein sequence ID" value="ENSSDUP00000027507.1"/>
    <property type="gene ID" value="ENSSDUG00000019901.1"/>
</dbReference>
<evidence type="ECO:0000259" key="2">
    <source>
        <dbReference type="SMART" id="SM00597"/>
    </source>
</evidence>
<dbReference type="SMART" id="SM00597">
    <property type="entry name" value="ZnF_TTF"/>
    <property type="match status" value="1"/>
</dbReference>
<feature type="domain" description="TTF-type" evidence="2">
    <location>
        <begin position="55"/>
        <end position="140"/>
    </location>
</feature>
<feature type="region of interest" description="Disordered" evidence="1">
    <location>
        <begin position="13"/>
        <end position="47"/>
    </location>
</feature>
<accession>A0A3B4VA62</accession>
<reference evidence="3" key="1">
    <citation type="submission" date="2025-08" db="UniProtKB">
        <authorList>
            <consortium name="Ensembl"/>
        </authorList>
    </citation>
    <scope>IDENTIFICATION</scope>
</reference>
<dbReference type="Pfam" id="PF14291">
    <property type="entry name" value="DUF4371"/>
    <property type="match status" value="1"/>
</dbReference>
<dbReference type="STRING" id="41447.ENSSDUP00000027507"/>
<dbReference type="GeneTree" id="ENSGT00940000164001"/>
<dbReference type="SUPFAM" id="SSF53098">
    <property type="entry name" value="Ribonuclease H-like"/>
    <property type="match status" value="1"/>
</dbReference>
<sequence length="665" mass="74766">MALCVIGGRVQQQPSTLQVPRPRDMSQAPQDLSSIDEPATQPNLSSFPSTDILGKARSFSAKWYSKFPWLEYSISRDAVFCNPCRHFPEAAHERFINGFKDWKHFSEFCAKHKASRAHAAALGKMDGYKQSHQPGRGNVVNQLNNDASQSFIERNRQHLMVVIDLVLFCAKQEIPLRGHRENPDTLNKGNFLELLNLVSKYDPEIKRRLDELPNNGKLLHHNIQNEILEIAASLLIKKIKSDLHDEPDTYYAILADECKDLSKRELVAVCIRYLHDGALRERALGFVETANMTAEAISAKILEVEPLQLDPALCVGFGFDGASVMSGNRGGVHVILKKTFPHAVYVHCNSHRLNLVLCTAAKVSPGISTFFDVINSLHTFMTGAERHAKFLEIQKQMRPGKKTLELDKVFTLLGPILETLATFSESSGQTKIEADSLLHQMQTKKFLFLLITFNQLFEVSDFASKGLLESTYVDSTVGKSSPVQQNSDLQNIWNDILDKQLMELNSHFKPDSYGFMKATAACMPHSETFGDKAHTQQACAHFSIPVEDAEHTVFVQQLKRKAQAISGEKKEHCPSLFEVLDACPRDIFPKMNGLLRALLTLPMTSCTVERLFSAVNRIKTCTRATMLTGRLNSLSLLSFEKELTNSLQYSDIFKVFNSKPRRLKL</sequence>
<dbReference type="InterPro" id="IPR006580">
    <property type="entry name" value="Znf_TTF"/>
</dbReference>
<protein>
    <recommendedName>
        <fullName evidence="2">TTF-type domain-containing protein</fullName>
    </recommendedName>
</protein>
<dbReference type="PANTHER" id="PTHR45749:SF21">
    <property type="entry name" value="DUF4371 DOMAIN-CONTAINING PROTEIN"/>
    <property type="match status" value="1"/>
</dbReference>
<evidence type="ECO:0000313" key="3">
    <source>
        <dbReference type="Ensembl" id="ENSSDUP00000027507.1"/>
    </source>
</evidence>
<dbReference type="PANTHER" id="PTHR45749">
    <property type="match status" value="1"/>
</dbReference>
<name>A0A3B4VA62_SERDU</name>
<dbReference type="Pfam" id="PF05699">
    <property type="entry name" value="Dimer_Tnp_hAT"/>
    <property type="match status" value="1"/>
</dbReference>
<dbReference type="InterPro" id="IPR025398">
    <property type="entry name" value="DUF4371"/>
</dbReference>
<organism evidence="3 4">
    <name type="scientific">Seriola dumerili</name>
    <name type="common">Greater amberjack</name>
    <name type="synonym">Caranx dumerili</name>
    <dbReference type="NCBI Taxonomy" id="41447"/>
    <lineage>
        <taxon>Eukaryota</taxon>
        <taxon>Metazoa</taxon>
        <taxon>Chordata</taxon>
        <taxon>Craniata</taxon>
        <taxon>Vertebrata</taxon>
        <taxon>Euteleostomi</taxon>
        <taxon>Actinopterygii</taxon>
        <taxon>Neopterygii</taxon>
        <taxon>Teleostei</taxon>
        <taxon>Neoteleostei</taxon>
        <taxon>Acanthomorphata</taxon>
        <taxon>Carangaria</taxon>
        <taxon>Carangiformes</taxon>
        <taxon>Carangidae</taxon>
        <taxon>Seriola</taxon>
    </lineage>
</organism>
<dbReference type="AlphaFoldDB" id="A0A3B4VA62"/>
<dbReference type="GO" id="GO:0046983">
    <property type="term" value="F:protein dimerization activity"/>
    <property type="evidence" value="ECO:0007669"/>
    <property type="project" value="InterPro"/>
</dbReference>
<dbReference type="InterPro" id="IPR008906">
    <property type="entry name" value="HATC_C_dom"/>
</dbReference>
<dbReference type="InterPro" id="IPR012337">
    <property type="entry name" value="RNaseH-like_sf"/>
</dbReference>